<evidence type="ECO:0000256" key="2">
    <source>
        <dbReference type="ARBA" id="ARBA00023121"/>
    </source>
</evidence>
<gene>
    <name evidence="5" type="ORF">POM88_016130</name>
</gene>
<dbReference type="Gene3D" id="1.10.110.10">
    <property type="entry name" value="Plant lipid-transfer and hydrophobic proteins"/>
    <property type="match status" value="1"/>
</dbReference>
<dbReference type="SUPFAM" id="SSF47699">
    <property type="entry name" value="Bifunctional inhibitor/lipid-transfer protein/seed storage 2S albumin"/>
    <property type="match status" value="1"/>
</dbReference>
<evidence type="ECO:0000313" key="5">
    <source>
        <dbReference type="EMBL" id="KAK1387952.1"/>
    </source>
</evidence>
<proteinExistence type="predicted"/>
<evidence type="ECO:0000256" key="3">
    <source>
        <dbReference type="SAM" id="SignalP"/>
    </source>
</evidence>
<evidence type="ECO:0000259" key="4">
    <source>
        <dbReference type="Pfam" id="PF00234"/>
    </source>
</evidence>
<dbReference type="Proteomes" id="UP001237642">
    <property type="component" value="Unassembled WGS sequence"/>
</dbReference>
<dbReference type="PANTHER" id="PTHR33214:SF69">
    <property type="entry name" value="BIFUNCTIONAL INHIBITOR_LIPID-TRANSFER PROTEIN_SEED STORAGE 2S ALBUMIN SUPERFAMILY PROTEIN"/>
    <property type="match status" value="1"/>
</dbReference>
<dbReference type="Pfam" id="PF00234">
    <property type="entry name" value="Tryp_alpha_amyl"/>
    <property type="match status" value="1"/>
</dbReference>
<dbReference type="GO" id="GO:0008289">
    <property type="term" value="F:lipid binding"/>
    <property type="evidence" value="ECO:0007669"/>
    <property type="project" value="UniProtKB-KW"/>
</dbReference>
<keyword evidence="6" id="KW-1185">Reference proteome</keyword>
<protein>
    <recommendedName>
        <fullName evidence="4">Bifunctional inhibitor/plant lipid transfer protein/seed storage helical domain-containing protein</fullName>
    </recommendedName>
</protein>
<dbReference type="AlphaFoldDB" id="A0AAD8ILF4"/>
<reference evidence="5" key="1">
    <citation type="submission" date="2023-02" db="EMBL/GenBank/DDBJ databases">
        <title>Genome of toxic invasive species Heracleum sosnowskyi carries increased number of genes despite the absence of recent whole-genome duplications.</title>
        <authorList>
            <person name="Schelkunov M."/>
            <person name="Shtratnikova V."/>
            <person name="Makarenko M."/>
            <person name="Klepikova A."/>
            <person name="Omelchenko D."/>
            <person name="Novikova G."/>
            <person name="Obukhova E."/>
            <person name="Bogdanov V."/>
            <person name="Penin A."/>
            <person name="Logacheva M."/>
        </authorList>
    </citation>
    <scope>NUCLEOTIDE SEQUENCE</scope>
    <source>
        <strain evidence="5">Hsosn_3</strain>
        <tissue evidence="5">Leaf</tissue>
    </source>
</reference>
<feature type="domain" description="Bifunctional inhibitor/plant lipid transfer protein/seed storage helical" evidence="4">
    <location>
        <begin position="30"/>
        <end position="70"/>
    </location>
</feature>
<evidence type="ECO:0000256" key="1">
    <source>
        <dbReference type="ARBA" id="ARBA00022448"/>
    </source>
</evidence>
<comment type="caution">
    <text evidence="5">The sequence shown here is derived from an EMBL/GenBank/DDBJ whole genome shotgun (WGS) entry which is preliminary data.</text>
</comment>
<keyword evidence="2" id="KW-0446">Lipid-binding</keyword>
<dbReference type="EMBL" id="JAUIZM010000004">
    <property type="protein sequence ID" value="KAK1387952.1"/>
    <property type="molecule type" value="Genomic_DNA"/>
</dbReference>
<name>A0AAD8ILF4_9APIA</name>
<keyword evidence="3" id="KW-0732">Signal</keyword>
<evidence type="ECO:0000313" key="6">
    <source>
        <dbReference type="Proteomes" id="UP001237642"/>
    </source>
</evidence>
<dbReference type="GO" id="GO:0006869">
    <property type="term" value="P:lipid transport"/>
    <property type="evidence" value="ECO:0007669"/>
    <property type="project" value="InterPro"/>
</dbReference>
<accession>A0AAD8ILF4</accession>
<sequence length="103" mass="11598">MRVSYPAMFFVFVLLLTAGSVLAGNCNPAMLSPCLNAFVGPSQPSKSCCTRLHQQKSCLCQYVRDPAYQNDLHTYHGLLHGVIGFKATKKKQNRVPRYKLFHH</sequence>
<dbReference type="InterPro" id="IPR036312">
    <property type="entry name" value="Bifun_inhib/LTP/seed_sf"/>
</dbReference>
<reference evidence="5" key="2">
    <citation type="submission" date="2023-05" db="EMBL/GenBank/DDBJ databases">
        <authorList>
            <person name="Schelkunov M.I."/>
        </authorList>
    </citation>
    <scope>NUCLEOTIDE SEQUENCE</scope>
    <source>
        <strain evidence="5">Hsosn_3</strain>
        <tissue evidence="5">Leaf</tissue>
    </source>
</reference>
<dbReference type="PANTHER" id="PTHR33214">
    <property type="entry name" value="BIFUNCTIONAL INHIBITOR/LIPID-TRANSFER PROTEIN/SEED STORAGE 2S ALBUMIN SUPERFAMILY PROTEIN"/>
    <property type="match status" value="1"/>
</dbReference>
<keyword evidence="1" id="KW-0813">Transport</keyword>
<dbReference type="InterPro" id="IPR016140">
    <property type="entry name" value="Bifunc_inhib/LTP/seed_store"/>
</dbReference>
<feature type="chain" id="PRO_5042173334" description="Bifunctional inhibitor/plant lipid transfer protein/seed storage helical domain-containing protein" evidence="3">
    <location>
        <begin position="24"/>
        <end position="103"/>
    </location>
</feature>
<organism evidence="5 6">
    <name type="scientific">Heracleum sosnowskyi</name>
    <dbReference type="NCBI Taxonomy" id="360622"/>
    <lineage>
        <taxon>Eukaryota</taxon>
        <taxon>Viridiplantae</taxon>
        <taxon>Streptophyta</taxon>
        <taxon>Embryophyta</taxon>
        <taxon>Tracheophyta</taxon>
        <taxon>Spermatophyta</taxon>
        <taxon>Magnoliopsida</taxon>
        <taxon>eudicotyledons</taxon>
        <taxon>Gunneridae</taxon>
        <taxon>Pentapetalae</taxon>
        <taxon>asterids</taxon>
        <taxon>campanulids</taxon>
        <taxon>Apiales</taxon>
        <taxon>Apiaceae</taxon>
        <taxon>Apioideae</taxon>
        <taxon>apioid superclade</taxon>
        <taxon>Tordylieae</taxon>
        <taxon>Tordyliinae</taxon>
        <taxon>Heracleum</taxon>
    </lineage>
</organism>
<dbReference type="InterPro" id="IPR033872">
    <property type="entry name" value="nsLTP2"/>
</dbReference>
<feature type="signal peptide" evidence="3">
    <location>
        <begin position="1"/>
        <end position="23"/>
    </location>
</feature>